<dbReference type="InterPro" id="IPR029069">
    <property type="entry name" value="HotDog_dom_sf"/>
</dbReference>
<evidence type="ECO:0000259" key="1">
    <source>
        <dbReference type="Pfam" id="PF01575"/>
    </source>
</evidence>
<protein>
    <recommendedName>
        <fullName evidence="1">MaoC-like domain-containing protein</fullName>
    </recommendedName>
</protein>
<gene>
    <name evidence="2" type="ORF">METZ01_LOCUS451869</name>
</gene>
<accession>A0A382ZVF8</accession>
<dbReference type="SUPFAM" id="SSF54637">
    <property type="entry name" value="Thioesterase/thiol ester dehydrase-isomerase"/>
    <property type="match status" value="1"/>
</dbReference>
<feature type="domain" description="MaoC-like" evidence="1">
    <location>
        <begin position="19"/>
        <end position="106"/>
    </location>
</feature>
<dbReference type="InterPro" id="IPR002539">
    <property type="entry name" value="MaoC-like_dom"/>
</dbReference>
<reference evidence="2" key="1">
    <citation type="submission" date="2018-05" db="EMBL/GenBank/DDBJ databases">
        <authorList>
            <person name="Lanie J.A."/>
            <person name="Ng W.-L."/>
            <person name="Kazmierczak K.M."/>
            <person name="Andrzejewski T.M."/>
            <person name="Davidsen T.M."/>
            <person name="Wayne K.J."/>
            <person name="Tettelin H."/>
            <person name="Glass J.I."/>
            <person name="Rusch D."/>
            <person name="Podicherti R."/>
            <person name="Tsui H.-C.T."/>
            <person name="Winkler M.E."/>
        </authorList>
    </citation>
    <scope>NUCLEOTIDE SEQUENCE</scope>
</reference>
<dbReference type="PANTHER" id="PTHR43841:SF3">
    <property type="entry name" value="(3R)-HYDROXYACYL-ACP DEHYDRATASE SUBUNIT HADB"/>
    <property type="match status" value="1"/>
</dbReference>
<proteinExistence type="predicted"/>
<dbReference type="AlphaFoldDB" id="A0A382ZVF8"/>
<sequence length="111" mass="12092">MSKPSYASVQVGDEIPSLSTEPITRHTLALYCGASGDHNPIHVDIDYAKESGLDDVIAHGMLSMAYLGRLVTNWVSQESVRELKTRFTAMTLVGDTVTCRGKITEKFSESG</sequence>
<organism evidence="2">
    <name type="scientific">marine metagenome</name>
    <dbReference type="NCBI Taxonomy" id="408172"/>
    <lineage>
        <taxon>unclassified sequences</taxon>
        <taxon>metagenomes</taxon>
        <taxon>ecological metagenomes</taxon>
    </lineage>
</organism>
<dbReference type="CDD" id="cd03453">
    <property type="entry name" value="SAV4209_like"/>
    <property type="match status" value="1"/>
</dbReference>
<feature type="non-terminal residue" evidence="2">
    <location>
        <position position="111"/>
    </location>
</feature>
<dbReference type="PANTHER" id="PTHR43841">
    <property type="entry name" value="3-HYDROXYACYL-THIOESTER DEHYDRATASE HTDX-RELATED"/>
    <property type="match status" value="1"/>
</dbReference>
<dbReference type="Pfam" id="PF01575">
    <property type="entry name" value="MaoC_dehydratas"/>
    <property type="match status" value="1"/>
</dbReference>
<evidence type="ECO:0000313" key="2">
    <source>
        <dbReference type="EMBL" id="SVD99015.1"/>
    </source>
</evidence>
<name>A0A382ZVF8_9ZZZZ</name>
<dbReference type="Gene3D" id="3.10.129.10">
    <property type="entry name" value="Hotdog Thioesterase"/>
    <property type="match status" value="1"/>
</dbReference>
<dbReference type="EMBL" id="UINC01186681">
    <property type="protein sequence ID" value="SVD99015.1"/>
    <property type="molecule type" value="Genomic_DNA"/>
</dbReference>